<dbReference type="AlphaFoldDB" id="A0A3R7CHI4"/>
<accession>A0A3R7CHI4</accession>
<dbReference type="InParanoid" id="A0A3R7CHI4"/>
<dbReference type="EMBL" id="NIRI02000076">
    <property type="protein sequence ID" value="KAG5442466.1"/>
    <property type="molecule type" value="Genomic_DNA"/>
</dbReference>
<sequence>MIRKNPCGPNHKVGERSSTAQRTVSPFLELSGGGQSACFCQPYVLLELELDRFRPIHSCAQHLGFDGNLTWNQAESPAHDALERSTPIFPQVYSTSDQRADVLPVTHPLAQAPAIASSDLAE</sequence>
<protein>
    <submittedName>
        <fullName evidence="1">Uncharacterized protein</fullName>
    </submittedName>
</protein>
<reference evidence="1 2" key="1">
    <citation type="journal article" date="2018" name="Biotechnol. Adv.">
        <title>Improved genomic resources and new bioinformatic workflow for the carcinogenic parasite Clonorchis sinensis: Biotechnological implications.</title>
        <authorList>
            <person name="Wang D."/>
            <person name="Korhonen P.K."/>
            <person name="Gasser R.B."/>
            <person name="Young N.D."/>
        </authorList>
    </citation>
    <scope>NUCLEOTIDE SEQUENCE [LARGE SCALE GENOMIC DNA]</scope>
    <source>
        <strain evidence="1">Cs-k2</strain>
    </source>
</reference>
<dbReference type="Proteomes" id="UP000286415">
    <property type="component" value="Unassembled WGS sequence"/>
</dbReference>
<keyword evidence="2" id="KW-1185">Reference proteome</keyword>
<proteinExistence type="predicted"/>
<name>A0A3R7CHI4_CLOSI</name>
<comment type="caution">
    <text evidence="1">The sequence shown here is derived from an EMBL/GenBank/DDBJ whole genome shotgun (WGS) entry which is preliminary data.</text>
</comment>
<gene>
    <name evidence="1" type="ORF">CSKR_110697</name>
</gene>
<evidence type="ECO:0000313" key="1">
    <source>
        <dbReference type="EMBL" id="KAG5442466.1"/>
    </source>
</evidence>
<organism evidence="1 2">
    <name type="scientific">Clonorchis sinensis</name>
    <name type="common">Chinese liver fluke</name>
    <dbReference type="NCBI Taxonomy" id="79923"/>
    <lineage>
        <taxon>Eukaryota</taxon>
        <taxon>Metazoa</taxon>
        <taxon>Spiralia</taxon>
        <taxon>Lophotrochozoa</taxon>
        <taxon>Platyhelminthes</taxon>
        <taxon>Trematoda</taxon>
        <taxon>Digenea</taxon>
        <taxon>Opisthorchiida</taxon>
        <taxon>Opisthorchiata</taxon>
        <taxon>Opisthorchiidae</taxon>
        <taxon>Clonorchis</taxon>
    </lineage>
</organism>
<evidence type="ECO:0000313" key="2">
    <source>
        <dbReference type="Proteomes" id="UP000286415"/>
    </source>
</evidence>
<reference evidence="1 2" key="2">
    <citation type="journal article" date="2021" name="Genomics">
        <title>High-quality reference genome for Clonorchis sinensis.</title>
        <authorList>
            <person name="Young N.D."/>
            <person name="Stroehlein A.J."/>
            <person name="Kinkar L."/>
            <person name="Wang T."/>
            <person name="Sohn W.M."/>
            <person name="Chang B.C.H."/>
            <person name="Kaur P."/>
            <person name="Weisz D."/>
            <person name="Dudchenko O."/>
            <person name="Aiden E.L."/>
            <person name="Korhonen P.K."/>
            <person name="Gasser R.B."/>
        </authorList>
    </citation>
    <scope>NUCLEOTIDE SEQUENCE [LARGE SCALE GENOMIC DNA]</scope>
    <source>
        <strain evidence="1">Cs-k2</strain>
    </source>
</reference>